<dbReference type="GO" id="GO:0003677">
    <property type="term" value="F:DNA binding"/>
    <property type="evidence" value="ECO:0007669"/>
    <property type="project" value="InterPro"/>
</dbReference>
<dbReference type="GeneID" id="78507600"/>
<dbReference type="PANTHER" id="PTHR33677">
    <property type="entry name" value="TRANSCRIPTIONAL REPRESSOR FRMR-RELATED"/>
    <property type="match status" value="1"/>
</dbReference>
<dbReference type="InterPro" id="IPR003735">
    <property type="entry name" value="Metal_Tscrpt_repr"/>
</dbReference>
<dbReference type="AlphaFoldDB" id="A0A239U0E9"/>
<accession>A0A239U0E9</accession>
<dbReference type="Pfam" id="PF02583">
    <property type="entry name" value="Trns_repr_metal"/>
    <property type="match status" value="1"/>
</dbReference>
<gene>
    <name evidence="1" type="primary">csoR_1</name>
    <name evidence="1" type="ORF">SAMEA4364220_01604</name>
</gene>
<keyword evidence="2" id="KW-1185">Reference proteome</keyword>
<name>A0A239U0E9_9FIRM</name>
<dbReference type="GO" id="GO:0045892">
    <property type="term" value="P:negative regulation of DNA-templated transcription"/>
    <property type="evidence" value="ECO:0007669"/>
    <property type="project" value="UniProtKB-ARBA"/>
</dbReference>
<proteinExistence type="predicted"/>
<dbReference type="Proteomes" id="UP000215383">
    <property type="component" value="Chromosome 1"/>
</dbReference>
<reference evidence="1 2" key="1">
    <citation type="submission" date="2017-06" db="EMBL/GenBank/DDBJ databases">
        <authorList>
            <consortium name="Pathogen Informatics"/>
        </authorList>
    </citation>
    <scope>NUCLEOTIDE SEQUENCE [LARGE SCALE GENOMIC DNA]</scope>
    <source>
        <strain evidence="1 2">NCTC10570</strain>
    </source>
</reference>
<sequence length="92" mass="10407">MKQCMDTQKLHRRIKKIIGQLNAIDRMIDDENIPCEDVLMQVNAAKSAMHSVGKVILEGHLKHCVIDGIQHGDAEKTVEEFAKAIEHFSRLS</sequence>
<organism evidence="1 2">
    <name type="scientific">Megamonas hypermegale</name>
    <dbReference type="NCBI Taxonomy" id="158847"/>
    <lineage>
        <taxon>Bacteria</taxon>
        <taxon>Bacillati</taxon>
        <taxon>Bacillota</taxon>
        <taxon>Negativicutes</taxon>
        <taxon>Selenomonadales</taxon>
        <taxon>Selenomonadaceae</taxon>
        <taxon>Megamonas</taxon>
    </lineage>
</organism>
<evidence type="ECO:0000313" key="2">
    <source>
        <dbReference type="Proteomes" id="UP000215383"/>
    </source>
</evidence>
<evidence type="ECO:0000313" key="1">
    <source>
        <dbReference type="EMBL" id="SNV02443.1"/>
    </source>
</evidence>
<dbReference type="OrthoDB" id="9811244at2"/>
<dbReference type="eggNOG" id="COG1937">
    <property type="taxonomic scope" value="Bacteria"/>
</dbReference>
<dbReference type="RefSeq" id="WP_027890431.1">
    <property type="nucleotide sequence ID" value="NZ_CALXYH010000022.1"/>
</dbReference>
<protein>
    <submittedName>
        <fullName evidence="1">Copper-sensitive operon repressor</fullName>
    </submittedName>
</protein>
<dbReference type="EMBL" id="LT906446">
    <property type="protein sequence ID" value="SNV02443.1"/>
    <property type="molecule type" value="Genomic_DNA"/>
</dbReference>
<dbReference type="CDD" id="cd10160">
    <property type="entry name" value="CsoR-like_DUF156_3"/>
    <property type="match status" value="1"/>
</dbReference>
<dbReference type="Gene3D" id="1.20.58.1000">
    <property type="entry name" value="Metal-sensitive repressor, helix protomer"/>
    <property type="match status" value="1"/>
</dbReference>
<dbReference type="GO" id="GO:0046872">
    <property type="term" value="F:metal ion binding"/>
    <property type="evidence" value="ECO:0007669"/>
    <property type="project" value="InterPro"/>
</dbReference>
<dbReference type="InterPro" id="IPR038390">
    <property type="entry name" value="Metal_Tscrpt_repr_sf"/>
</dbReference>